<keyword evidence="1" id="KW-1003">Cell membrane</keyword>
<dbReference type="InterPro" id="IPR026265">
    <property type="entry name" value="LptC"/>
</dbReference>
<dbReference type="Proteomes" id="UP000191931">
    <property type="component" value="Unassembled WGS sequence"/>
</dbReference>
<dbReference type="GO" id="GO:0005886">
    <property type="term" value="C:plasma membrane"/>
    <property type="evidence" value="ECO:0007669"/>
    <property type="project" value="InterPro"/>
</dbReference>
<keyword evidence="4" id="KW-1133">Transmembrane helix</keyword>
<keyword evidence="3" id="KW-0812">Transmembrane</keyword>
<keyword evidence="2" id="KW-0997">Cell inner membrane</keyword>
<proteinExistence type="predicted"/>
<dbReference type="GO" id="GO:0015221">
    <property type="term" value="F:lipopolysaccharide transmembrane transporter activity"/>
    <property type="evidence" value="ECO:0007669"/>
    <property type="project" value="InterPro"/>
</dbReference>
<evidence type="ECO:0008006" key="8">
    <source>
        <dbReference type="Google" id="ProtNLM"/>
    </source>
</evidence>
<evidence type="ECO:0000313" key="6">
    <source>
        <dbReference type="EMBL" id="SLM27434.1"/>
    </source>
</evidence>
<dbReference type="GO" id="GO:0017089">
    <property type="term" value="F:glycolipid transfer activity"/>
    <property type="evidence" value="ECO:0007669"/>
    <property type="project" value="TreeGrafter"/>
</dbReference>
<dbReference type="STRING" id="1246637.MTBBW1_10093"/>
<evidence type="ECO:0000256" key="5">
    <source>
        <dbReference type="ARBA" id="ARBA00023136"/>
    </source>
</evidence>
<dbReference type="NCBIfam" id="TIGR04409">
    <property type="entry name" value="LptC_YrbK"/>
    <property type="match status" value="1"/>
</dbReference>
<dbReference type="RefSeq" id="WP_186440998.1">
    <property type="nucleotide sequence ID" value="NZ_LT828540.1"/>
</dbReference>
<organism evidence="6 7">
    <name type="scientific">Desulfamplus magnetovallimortis</name>
    <dbReference type="NCBI Taxonomy" id="1246637"/>
    <lineage>
        <taxon>Bacteria</taxon>
        <taxon>Pseudomonadati</taxon>
        <taxon>Thermodesulfobacteriota</taxon>
        <taxon>Desulfobacteria</taxon>
        <taxon>Desulfobacterales</taxon>
        <taxon>Desulfobacteraceae</taxon>
        <taxon>Desulfamplus</taxon>
    </lineage>
</organism>
<evidence type="ECO:0000256" key="4">
    <source>
        <dbReference type="ARBA" id="ARBA00022989"/>
    </source>
</evidence>
<protein>
    <recommendedName>
        <fullName evidence="8">LPS export ABC transporter periplasmic protein LptC</fullName>
    </recommendedName>
</protein>
<dbReference type="InterPro" id="IPR010664">
    <property type="entry name" value="LipoPS_assembly_LptC-rel"/>
</dbReference>
<accession>A0A1W1H4R3</accession>
<dbReference type="PANTHER" id="PTHR37481">
    <property type="entry name" value="LIPOPOLYSACCHARIDE EXPORT SYSTEM PROTEIN LPTC"/>
    <property type="match status" value="1"/>
</dbReference>
<evidence type="ECO:0000313" key="7">
    <source>
        <dbReference type="Proteomes" id="UP000191931"/>
    </source>
</evidence>
<keyword evidence="5" id="KW-0472">Membrane</keyword>
<keyword evidence="7" id="KW-1185">Reference proteome</keyword>
<gene>
    <name evidence="6" type="ORF">MTBBW1_10093</name>
</gene>
<dbReference type="Pfam" id="PF06835">
    <property type="entry name" value="LptC"/>
    <property type="match status" value="1"/>
</dbReference>
<sequence length="193" mass="21950">MFLNKARIKKIKLISITLLCIILVGLAGTYYIEKLTSKDNIIENIKIDSEATLALKFMKHTSSRNGIREWILEADSARHIKNEALAILKKIRLTFFLDDGKKLYATADEGTMSTLSHDITLSGNVNLEYMETLLKTEQLHYEKKSHIIYSNVHVTITNKTSVIKADTITYNLTTNQIILEGHVKGFFSEIPDF</sequence>
<evidence type="ECO:0000256" key="3">
    <source>
        <dbReference type="ARBA" id="ARBA00022692"/>
    </source>
</evidence>
<name>A0A1W1H4R3_9BACT</name>
<reference evidence="6 7" key="1">
    <citation type="submission" date="2017-03" db="EMBL/GenBank/DDBJ databases">
        <authorList>
            <person name="Afonso C.L."/>
            <person name="Miller P.J."/>
            <person name="Scott M.A."/>
            <person name="Spackman E."/>
            <person name="Goraichik I."/>
            <person name="Dimitrov K.M."/>
            <person name="Suarez D.L."/>
            <person name="Swayne D.E."/>
        </authorList>
    </citation>
    <scope>NUCLEOTIDE SEQUENCE [LARGE SCALE GENOMIC DNA]</scope>
    <source>
        <strain evidence="6">PRJEB14757</strain>
    </source>
</reference>
<evidence type="ECO:0000256" key="2">
    <source>
        <dbReference type="ARBA" id="ARBA00022519"/>
    </source>
</evidence>
<dbReference type="EMBL" id="FWEV01000001">
    <property type="protein sequence ID" value="SLM27434.1"/>
    <property type="molecule type" value="Genomic_DNA"/>
</dbReference>
<dbReference type="Gene3D" id="2.60.450.10">
    <property type="entry name" value="Lipopolysaccharide (LPS) transport protein A like domain"/>
    <property type="match status" value="1"/>
</dbReference>
<evidence type="ECO:0000256" key="1">
    <source>
        <dbReference type="ARBA" id="ARBA00022475"/>
    </source>
</evidence>
<dbReference type="AlphaFoldDB" id="A0A1W1H4R3"/>
<dbReference type="InterPro" id="IPR052363">
    <property type="entry name" value="LPS_export_LptC"/>
</dbReference>
<dbReference type="PANTHER" id="PTHR37481:SF1">
    <property type="entry name" value="LIPOPOLYSACCHARIDE EXPORT SYSTEM PROTEIN LPTC"/>
    <property type="match status" value="1"/>
</dbReference>
<dbReference type="GO" id="GO:0030288">
    <property type="term" value="C:outer membrane-bounded periplasmic space"/>
    <property type="evidence" value="ECO:0007669"/>
    <property type="project" value="TreeGrafter"/>
</dbReference>